<protein>
    <submittedName>
        <fullName evidence="1">Uncharacterized protein</fullName>
    </submittedName>
</protein>
<dbReference type="EMBL" id="CM027688">
    <property type="protein sequence ID" value="KAG0517227.1"/>
    <property type="molecule type" value="Genomic_DNA"/>
</dbReference>
<reference evidence="1" key="2">
    <citation type="submission" date="2020-10" db="EMBL/GenBank/DDBJ databases">
        <authorList>
            <person name="Cooper E.A."/>
            <person name="Brenton Z.W."/>
            <person name="Flinn B.S."/>
            <person name="Jenkins J."/>
            <person name="Shu S."/>
            <person name="Flowers D."/>
            <person name="Luo F."/>
            <person name="Wang Y."/>
            <person name="Xia P."/>
            <person name="Barry K."/>
            <person name="Daum C."/>
            <person name="Lipzen A."/>
            <person name="Yoshinaga Y."/>
            <person name="Schmutz J."/>
            <person name="Saski C."/>
            <person name="Vermerris W."/>
            <person name="Kresovich S."/>
        </authorList>
    </citation>
    <scope>NUCLEOTIDE SEQUENCE</scope>
</reference>
<accession>A0A921U3C3</accession>
<proteinExistence type="predicted"/>
<dbReference type="AlphaFoldDB" id="A0A921U3C3"/>
<sequence length="105" mass="12044">MLHEIGQSLHDASCVVKTTLGIMMECCRNQFLSTRGTNADYSLPPRNSTTKHRFVHWILGISRFPLWCLLLPCLLEPDYNLSAYDNKLDVCGCCQARWFLQSHVL</sequence>
<evidence type="ECO:0000313" key="1">
    <source>
        <dbReference type="EMBL" id="KAG0517227.1"/>
    </source>
</evidence>
<organism evidence="1 2">
    <name type="scientific">Sorghum bicolor</name>
    <name type="common">Sorghum</name>
    <name type="synonym">Sorghum vulgare</name>
    <dbReference type="NCBI Taxonomy" id="4558"/>
    <lineage>
        <taxon>Eukaryota</taxon>
        <taxon>Viridiplantae</taxon>
        <taxon>Streptophyta</taxon>
        <taxon>Embryophyta</taxon>
        <taxon>Tracheophyta</taxon>
        <taxon>Spermatophyta</taxon>
        <taxon>Magnoliopsida</taxon>
        <taxon>Liliopsida</taxon>
        <taxon>Poales</taxon>
        <taxon>Poaceae</taxon>
        <taxon>PACMAD clade</taxon>
        <taxon>Panicoideae</taxon>
        <taxon>Andropogonodae</taxon>
        <taxon>Andropogoneae</taxon>
        <taxon>Sorghinae</taxon>
        <taxon>Sorghum</taxon>
    </lineage>
</organism>
<dbReference type="Proteomes" id="UP000807115">
    <property type="component" value="Chromosome 9"/>
</dbReference>
<reference evidence="1" key="1">
    <citation type="journal article" date="2019" name="BMC Genomics">
        <title>A new reference genome for Sorghum bicolor reveals high levels of sequence similarity between sweet and grain genotypes: implications for the genetics of sugar metabolism.</title>
        <authorList>
            <person name="Cooper E.A."/>
            <person name="Brenton Z.W."/>
            <person name="Flinn B.S."/>
            <person name="Jenkins J."/>
            <person name="Shu S."/>
            <person name="Flowers D."/>
            <person name="Luo F."/>
            <person name="Wang Y."/>
            <person name="Xia P."/>
            <person name="Barry K."/>
            <person name="Daum C."/>
            <person name="Lipzen A."/>
            <person name="Yoshinaga Y."/>
            <person name="Schmutz J."/>
            <person name="Saski C."/>
            <person name="Vermerris W."/>
            <person name="Kresovich S."/>
        </authorList>
    </citation>
    <scope>NUCLEOTIDE SEQUENCE</scope>
</reference>
<gene>
    <name evidence="1" type="ORF">BDA96_09G070700</name>
</gene>
<comment type="caution">
    <text evidence="1">The sequence shown here is derived from an EMBL/GenBank/DDBJ whole genome shotgun (WGS) entry which is preliminary data.</text>
</comment>
<name>A0A921U3C3_SORBI</name>
<evidence type="ECO:0000313" key="2">
    <source>
        <dbReference type="Proteomes" id="UP000807115"/>
    </source>
</evidence>